<evidence type="ECO:0000313" key="3">
    <source>
        <dbReference type="Proteomes" id="UP000177006"/>
    </source>
</evidence>
<dbReference type="Proteomes" id="UP000177006">
    <property type="component" value="Unassembled WGS sequence"/>
</dbReference>
<dbReference type="Pfam" id="PF00515">
    <property type="entry name" value="TPR_1"/>
    <property type="match status" value="1"/>
</dbReference>
<name>A0A1F5E5A5_9BACT</name>
<dbReference type="AlphaFoldDB" id="A0A1F5E5A5"/>
<evidence type="ECO:0000313" key="2">
    <source>
        <dbReference type="EMBL" id="OGD62553.1"/>
    </source>
</evidence>
<dbReference type="InterPro" id="IPR019734">
    <property type="entry name" value="TPR_rpt"/>
</dbReference>
<organism evidence="2 3">
    <name type="scientific">Candidatus Beckwithbacteria bacterium RBG_13_42_9</name>
    <dbReference type="NCBI Taxonomy" id="1797457"/>
    <lineage>
        <taxon>Bacteria</taxon>
        <taxon>Candidatus Beckwithiibacteriota</taxon>
    </lineage>
</organism>
<comment type="caution">
    <text evidence="2">The sequence shown here is derived from an EMBL/GenBank/DDBJ whole genome shotgun (WGS) entry which is preliminary data.</text>
</comment>
<dbReference type="EMBL" id="MEZK01000020">
    <property type="protein sequence ID" value="OGD62553.1"/>
    <property type="molecule type" value="Genomic_DNA"/>
</dbReference>
<sequence>MDLTGLAIKQALKGNFEEAVKTNLEILQKEPQSVDSLNRLAQAYFHLGQIGKSLKAYRKVIQLDRFNPIAKRNLEKIKNSSHGLAGRWPKKRSFPTPLSSLNFVEEPGKTKLIALVCLGDVQALAELSVGQPLQFVTRGKVMICLYNEFKKYIGRLPDDLSRRLIWLMDRGNDYQAYVKSVGKNRVLVFLKEIKQAKINRNYPSFPSFQLKDKQITP</sequence>
<dbReference type="SUPFAM" id="SSF48452">
    <property type="entry name" value="TPR-like"/>
    <property type="match status" value="1"/>
</dbReference>
<dbReference type="Gene3D" id="1.25.40.10">
    <property type="entry name" value="Tetratricopeptide repeat domain"/>
    <property type="match status" value="1"/>
</dbReference>
<dbReference type="PROSITE" id="PS50005">
    <property type="entry name" value="TPR"/>
    <property type="match status" value="1"/>
</dbReference>
<reference evidence="2 3" key="1">
    <citation type="journal article" date="2016" name="Nat. Commun.">
        <title>Thousands of microbial genomes shed light on interconnected biogeochemical processes in an aquifer system.</title>
        <authorList>
            <person name="Anantharaman K."/>
            <person name="Brown C.T."/>
            <person name="Hug L.A."/>
            <person name="Sharon I."/>
            <person name="Castelle C.J."/>
            <person name="Probst A.J."/>
            <person name="Thomas B.C."/>
            <person name="Singh A."/>
            <person name="Wilkins M.J."/>
            <person name="Karaoz U."/>
            <person name="Brodie E.L."/>
            <person name="Williams K.H."/>
            <person name="Hubbard S.S."/>
            <person name="Banfield J.F."/>
        </authorList>
    </citation>
    <scope>NUCLEOTIDE SEQUENCE [LARGE SCALE GENOMIC DNA]</scope>
</reference>
<accession>A0A1F5E5A5</accession>
<proteinExistence type="predicted"/>
<dbReference type="SMART" id="SM00028">
    <property type="entry name" value="TPR"/>
    <property type="match status" value="1"/>
</dbReference>
<dbReference type="STRING" id="1797457.A2160_05910"/>
<evidence type="ECO:0000256" key="1">
    <source>
        <dbReference type="PROSITE-ProRule" id="PRU00339"/>
    </source>
</evidence>
<keyword evidence="1" id="KW-0802">TPR repeat</keyword>
<feature type="repeat" description="TPR" evidence="1">
    <location>
        <begin position="34"/>
        <end position="67"/>
    </location>
</feature>
<protein>
    <submittedName>
        <fullName evidence="2">Uncharacterized protein</fullName>
    </submittedName>
</protein>
<dbReference type="InterPro" id="IPR011990">
    <property type="entry name" value="TPR-like_helical_dom_sf"/>
</dbReference>
<gene>
    <name evidence="2" type="ORF">A2160_05910</name>
</gene>